<feature type="domain" description="Reverse transcriptase" evidence="1">
    <location>
        <begin position="1"/>
        <end position="95"/>
    </location>
</feature>
<dbReference type="InterPro" id="IPR000477">
    <property type="entry name" value="RT_dom"/>
</dbReference>
<organism evidence="2">
    <name type="scientific">Ixodes ricinus</name>
    <name type="common">Common tick</name>
    <name type="synonym">Acarus ricinus</name>
    <dbReference type="NCBI Taxonomy" id="34613"/>
    <lineage>
        <taxon>Eukaryota</taxon>
        <taxon>Metazoa</taxon>
        <taxon>Ecdysozoa</taxon>
        <taxon>Arthropoda</taxon>
        <taxon>Chelicerata</taxon>
        <taxon>Arachnida</taxon>
        <taxon>Acari</taxon>
        <taxon>Parasitiformes</taxon>
        <taxon>Ixodida</taxon>
        <taxon>Ixodoidea</taxon>
        <taxon>Ixodidae</taxon>
        <taxon>Ixodinae</taxon>
        <taxon>Ixodes</taxon>
    </lineage>
</organism>
<accession>A0A0K8RFH7</accession>
<dbReference type="PROSITE" id="PS50878">
    <property type="entry name" value="RT_POL"/>
    <property type="match status" value="1"/>
</dbReference>
<dbReference type="EMBL" id="GADI01004579">
    <property type="protein sequence ID" value="JAA69229.1"/>
    <property type="molecule type" value="mRNA"/>
</dbReference>
<protein>
    <submittedName>
        <fullName evidence="2">Putative line l1 all</fullName>
    </submittedName>
</protein>
<evidence type="ECO:0000313" key="2">
    <source>
        <dbReference type="EMBL" id="JAA69229.1"/>
    </source>
</evidence>
<reference evidence="2" key="1">
    <citation type="submission" date="2012-12" db="EMBL/GenBank/DDBJ databases">
        <title>Identification and characterization of a phenylalanine ammonia-lyase gene family in Isatis indigotica Fort.</title>
        <authorList>
            <person name="Liu Q."/>
            <person name="Chen J."/>
            <person name="Zhou X."/>
            <person name="Di P."/>
            <person name="Xiao Y."/>
            <person name="Xuan H."/>
            <person name="Zhang L."/>
            <person name="Chen W."/>
        </authorList>
    </citation>
    <scope>NUCLEOTIDE SEQUENCE</scope>
    <source>
        <tissue evidence="2">Salivary gland</tissue>
    </source>
</reference>
<proteinExistence type="evidence at transcript level"/>
<dbReference type="AlphaFoldDB" id="A0A0K8RFH7"/>
<sequence>MLGVRGVALEMIKSYFENCYHCVEINKNRLDLRKLTAGVPQGSILGPLLFDLYINDIVNIDELLVTSYMQMTPLSFSQGTTLTKLYIRQTNILIN</sequence>
<name>A0A0K8RFH7_IXORI</name>
<evidence type="ECO:0000259" key="1">
    <source>
        <dbReference type="PROSITE" id="PS50878"/>
    </source>
</evidence>